<keyword evidence="2" id="KW-1185">Reference proteome</keyword>
<evidence type="ECO:0000313" key="2">
    <source>
        <dbReference type="Proteomes" id="UP001163321"/>
    </source>
</evidence>
<name>A0ACC0WAE1_9STRA</name>
<sequence length="1019" mass="114362">MESVELEAMVLKALASFYQRHMTNPQEKKQADAFLRGFQLTPEAFEICGSLLDQLLGQSKLETVAKRTLAPDSVPVAFFSAQTLARKLRRQHAASSLDANFWTQRIITWLSCPTKLPKLVITQLLLALVALLPRVQTPNINFQASQDAARQCTPSFAVVFERYRHGNGQSVVGYALVHLTQHGVTPTVLAELLLLLVEEVDDLTERTARQRMQNEVDAWAPVVLDKLLPQLMHEASNPGKDNSLGTVETQETVLRALTSWLRYVAIASEMVVRNPLLLSLLDFFAREELFDAAVDLAVELVRSYAQDNLVVQWVTPRLLSLRGVFGTAAEAEDVDTCLGLCRIFTEIGESYLELLLQQHGAGNDDTALVDLLLDCMSHNDADVADVTIPFWFKLLAELQQRELSLRTDFKPRLERLAGLCMQKLQFQQEFTSLPADKQQDFKAFRQELGDILRECCELLGVEAVVQHCVHELNQICQMPPDERRWEEVEARLYCFRSIAREVEKRPTTLASVDAPTTLIFQHLEQFAEHPAICYTSCLIVSRYAGWLRMHPTLLLSQMKFLHTCITKSAEDACYAAWEVARAAAAAIRSLAMDCWSMIGDDLLAFYLHLEHHDIMEVEDQVLILEGLCAGVASVGDLPRILFVLEQIVKGIGQRLTTVFAAAAVKDHVQVVLDELLRLICIYEYLDITRLEGEKHPLVLLTEQFWPLFNQMLVLYRGHDELVERVCRCYKRILRCCGKQVVPLLPQLVDNLLAFYQAEPKSSYLYSASMVLKFVSPDDRASEMETLFARMLWTFIETTLPLFASRNEMEARPDVIEEFFYLMERAVRCVPHVLAAPAPACVNKSGQPQPVIASVVSSAVAALALSHNDANKAVLWFLEQVYVQSQTAGAGGTLNPLCACIRGLPDASTKTLVSYLLRGIVLGVMAPSRVDGEYGSAAGLLVQLAKVHGPKLQHWIAAWFDEATGGNFASAAVNFLTRDETQEFQTDLFAATSERAFRRKLRHFSKLCASRNTSLQECER</sequence>
<comment type="caution">
    <text evidence="1">The sequence shown here is derived from an EMBL/GenBank/DDBJ whole genome shotgun (WGS) entry which is preliminary data.</text>
</comment>
<gene>
    <name evidence="1" type="ORF">PsorP6_007756</name>
</gene>
<proteinExistence type="predicted"/>
<evidence type="ECO:0000313" key="1">
    <source>
        <dbReference type="EMBL" id="KAI9915805.1"/>
    </source>
</evidence>
<protein>
    <submittedName>
        <fullName evidence="1">Uncharacterized protein</fullName>
    </submittedName>
</protein>
<reference evidence="1 2" key="1">
    <citation type="journal article" date="2022" name="bioRxiv">
        <title>The genome of the oomycete Peronosclerospora sorghi, a cosmopolitan pathogen of maize and sorghum, is inflated with dispersed pseudogenes.</title>
        <authorList>
            <person name="Fletcher K."/>
            <person name="Martin F."/>
            <person name="Isakeit T."/>
            <person name="Cavanaugh K."/>
            <person name="Magill C."/>
            <person name="Michelmore R."/>
        </authorList>
    </citation>
    <scope>NUCLEOTIDE SEQUENCE [LARGE SCALE GENOMIC DNA]</scope>
    <source>
        <strain evidence="1">P6</strain>
    </source>
</reference>
<dbReference type="Proteomes" id="UP001163321">
    <property type="component" value="Chromosome 3"/>
</dbReference>
<accession>A0ACC0WAE1</accession>
<organism evidence="1 2">
    <name type="scientific">Peronosclerospora sorghi</name>
    <dbReference type="NCBI Taxonomy" id="230839"/>
    <lineage>
        <taxon>Eukaryota</taxon>
        <taxon>Sar</taxon>
        <taxon>Stramenopiles</taxon>
        <taxon>Oomycota</taxon>
        <taxon>Peronosporomycetes</taxon>
        <taxon>Peronosporales</taxon>
        <taxon>Peronosporaceae</taxon>
        <taxon>Peronosclerospora</taxon>
    </lineage>
</organism>
<dbReference type="EMBL" id="CM047582">
    <property type="protein sequence ID" value="KAI9915805.1"/>
    <property type="molecule type" value="Genomic_DNA"/>
</dbReference>